<keyword evidence="3" id="KW-1185">Reference proteome</keyword>
<dbReference type="Proteomes" id="UP000192411">
    <property type="component" value="Unassembled WGS sequence"/>
</dbReference>
<comment type="caution">
    <text evidence="2">The sequence shown here is derived from an EMBL/GenBank/DDBJ whole genome shotgun (WGS) entry which is preliminary data.</text>
</comment>
<sequence length="221" mass="24343">MKITEIPFAALRLQYRIARAPLRLFEQRVLTRVDSEAPGRLLYERSVGAVDAAVGNALGDSEVGRRGTALMERSEALGEATRLDQEAARKKKQADEELRRKQEGVIAAPGKARKAAQRKVDKARSAAEQRKREAADSAAKRSADTKRRIDEEAARKVTGVEDAKRAKQQTITATEKSVTAVAKSELDDAAEKRSDAVDKRAHADRVDDLAEEVALRRADED</sequence>
<organism evidence="2 3">
    <name type="scientific">Mycolicibacterium tusciae</name>
    <dbReference type="NCBI Taxonomy" id="75922"/>
    <lineage>
        <taxon>Bacteria</taxon>
        <taxon>Bacillati</taxon>
        <taxon>Actinomycetota</taxon>
        <taxon>Actinomycetes</taxon>
        <taxon>Mycobacteriales</taxon>
        <taxon>Mycobacteriaceae</taxon>
        <taxon>Mycolicibacterium</taxon>
    </lineage>
</organism>
<dbReference type="OrthoDB" id="4641925at2"/>
<evidence type="ECO:0000256" key="1">
    <source>
        <dbReference type="SAM" id="MobiDB-lite"/>
    </source>
</evidence>
<evidence type="ECO:0000313" key="2">
    <source>
        <dbReference type="EMBL" id="ORB62525.1"/>
    </source>
</evidence>
<reference evidence="2 3" key="1">
    <citation type="submission" date="2017-02" db="EMBL/GenBank/DDBJ databases">
        <title>The new phylogeny of genus Mycobacterium.</title>
        <authorList>
            <person name="Tortoli E."/>
            <person name="Trovato A."/>
            <person name="Cirillo D.M."/>
        </authorList>
    </citation>
    <scope>NUCLEOTIDE SEQUENCE [LARGE SCALE GENOMIC DNA]</scope>
    <source>
        <strain evidence="2 3">DSM 44338</strain>
    </source>
</reference>
<feature type="compositionally biased region" description="Basic and acidic residues" evidence="1">
    <location>
        <begin position="184"/>
        <end position="208"/>
    </location>
</feature>
<keyword evidence="2" id="KW-0648">Protein biosynthesis</keyword>
<gene>
    <name evidence="2" type="ORF">BST47_23040</name>
</gene>
<dbReference type="EMBL" id="MVIM01000015">
    <property type="protein sequence ID" value="ORB62525.1"/>
    <property type="molecule type" value="Genomic_DNA"/>
</dbReference>
<dbReference type="STRING" id="75922.BST47_23040"/>
<name>A0A1X0JJ25_9MYCO</name>
<keyword evidence="2" id="KW-0396">Initiation factor</keyword>
<dbReference type="GO" id="GO:0003743">
    <property type="term" value="F:translation initiation factor activity"/>
    <property type="evidence" value="ECO:0007669"/>
    <property type="project" value="UniProtKB-KW"/>
</dbReference>
<feature type="region of interest" description="Disordered" evidence="1">
    <location>
        <begin position="78"/>
        <end position="208"/>
    </location>
</feature>
<dbReference type="AlphaFoldDB" id="A0A1X0JJ25"/>
<accession>A0A1X0JJ25</accession>
<dbReference type="RefSeq" id="WP_083127996.1">
    <property type="nucleotide sequence ID" value="NZ_MVIM01000015.1"/>
</dbReference>
<feature type="compositionally biased region" description="Basic and acidic residues" evidence="1">
    <location>
        <begin position="78"/>
        <end position="103"/>
    </location>
</feature>
<protein>
    <submittedName>
        <fullName evidence="2">IF2 family translation initiation factor</fullName>
    </submittedName>
</protein>
<feature type="compositionally biased region" description="Polar residues" evidence="1">
    <location>
        <begin position="168"/>
        <end position="177"/>
    </location>
</feature>
<proteinExistence type="predicted"/>
<feature type="compositionally biased region" description="Basic and acidic residues" evidence="1">
    <location>
        <begin position="118"/>
        <end position="165"/>
    </location>
</feature>
<evidence type="ECO:0000313" key="3">
    <source>
        <dbReference type="Proteomes" id="UP000192411"/>
    </source>
</evidence>